<accession>A0A1V0NG09</accession>
<dbReference type="Proteomes" id="UP000192085">
    <property type="component" value="Chromosome"/>
</dbReference>
<dbReference type="AlphaFoldDB" id="A0A1V0NG09"/>
<evidence type="ECO:0000313" key="2">
    <source>
        <dbReference type="Proteomes" id="UP000192085"/>
    </source>
</evidence>
<dbReference type="EMBL" id="CP015897">
    <property type="protein sequence ID" value="ARD98850.1"/>
    <property type="molecule type" value="Genomic_DNA"/>
</dbReference>
<dbReference type="RefSeq" id="WP_161487264.1">
    <property type="nucleotide sequence ID" value="NZ_CP015897.1"/>
</dbReference>
<organism evidence="1 2">
    <name type="scientific">Lactococcus lactis subsp. lactis</name>
    <name type="common">Streptococcus lactis</name>
    <dbReference type="NCBI Taxonomy" id="1360"/>
    <lineage>
        <taxon>Bacteria</taxon>
        <taxon>Bacillati</taxon>
        <taxon>Bacillota</taxon>
        <taxon>Bacilli</taxon>
        <taxon>Lactobacillales</taxon>
        <taxon>Streptococcaceae</taxon>
        <taxon>Lactococcus</taxon>
    </lineage>
</organism>
<sequence>MLDILCDEAYTDLEVVGYRVFIVTQEMIDYDLNGGESTRKERMDYLLERLTS</sequence>
<gene>
    <name evidence="1" type="ORF">LL275_1220</name>
</gene>
<proteinExistence type="predicted"/>
<protein>
    <submittedName>
        <fullName evidence="1">Uncharacterized protein</fullName>
    </submittedName>
</protein>
<reference evidence="1 2" key="1">
    <citation type="journal article" date="2017" name="BMC Genomics">
        <title>Comparative and functional genomics of the Lactococcus lactis taxon; insights into evolution and niche adaptation.</title>
        <authorList>
            <person name="Kelleher P."/>
            <person name="Bottacini F."/>
            <person name="Mahony J."/>
            <person name="Kilcawley K.N."/>
            <person name="van Sinderen D."/>
        </authorList>
    </citation>
    <scope>NUCLEOTIDE SEQUENCE [LARGE SCALE GENOMIC DNA]</scope>
    <source>
        <strain evidence="1 2">275</strain>
    </source>
</reference>
<evidence type="ECO:0000313" key="1">
    <source>
        <dbReference type="EMBL" id="ARD98850.1"/>
    </source>
</evidence>
<name>A0A1V0NG09_LACLL</name>